<feature type="domain" description="Ionotropic glutamate receptor C-terminal" evidence="9">
    <location>
        <begin position="45"/>
        <end position="271"/>
    </location>
</feature>
<dbReference type="GO" id="GO:0016020">
    <property type="term" value="C:membrane"/>
    <property type="evidence" value="ECO:0007669"/>
    <property type="project" value="InterPro"/>
</dbReference>
<sequence>MKKSLVLMLVMLLSVGIVLAACGGKESSNSNSNASKLDQIKDRGKLVAGVKYDVNLFGLKDPKSGDVKGYDIDLMKALAKHIFGKDKKIDDILELKQVNSKTRMELVSSGDIDLASATATITEEREQTVDFGNVYFIAGQSLLVPKDSKIKSVDDLGKDTVVISVKGSTSEQNIKEAAPDAKVTLFDDYAQAFTALKSGKGDVLTTDNAILMGMHKQDPDYVLTGGLFTDEPYGMIFNQDDDEFREYVNDFLNDMKESGELAKIYKKWFGEEPPEDILKENTMLK</sequence>
<dbReference type="EMBL" id="QQAY01000017">
    <property type="protein sequence ID" value="RDI38484.1"/>
    <property type="molecule type" value="Genomic_DNA"/>
</dbReference>
<evidence type="ECO:0000256" key="5">
    <source>
        <dbReference type="ARBA" id="ARBA00023288"/>
    </source>
</evidence>
<keyword evidence="11" id="KW-1185">Reference proteome</keyword>
<feature type="signal peptide" evidence="7">
    <location>
        <begin position="1"/>
        <end position="20"/>
    </location>
</feature>
<dbReference type="Gene3D" id="3.40.190.10">
    <property type="entry name" value="Periplasmic binding protein-like II"/>
    <property type="match status" value="2"/>
</dbReference>
<keyword evidence="3 7" id="KW-0732">Signal</keyword>
<keyword evidence="2" id="KW-0813">Transport</keyword>
<protein>
    <submittedName>
        <fullName evidence="10">Amino acid ABC transporter substrate-binding protein (PAAT family)</fullName>
    </submittedName>
</protein>
<dbReference type="PROSITE" id="PS51257">
    <property type="entry name" value="PROKAR_LIPOPROTEIN"/>
    <property type="match status" value="1"/>
</dbReference>
<dbReference type="SMART" id="SM00062">
    <property type="entry name" value="PBPb"/>
    <property type="match status" value="1"/>
</dbReference>
<dbReference type="GO" id="GO:0015276">
    <property type="term" value="F:ligand-gated monoatomic ion channel activity"/>
    <property type="evidence" value="ECO:0007669"/>
    <property type="project" value="InterPro"/>
</dbReference>
<dbReference type="PANTHER" id="PTHR30085:SF6">
    <property type="entry name" value="ABC TRANSPORTER GLUTAMINE-BINDING PROTEIN GLNH"/>
    <property type="match status" value="1"/>
</dbReference>
<dbReference type="Pfam" id="PF00497">
    <property type="entry name" value="SBP_bac_3"/>
    <property type="match status" value="1"/>
</dbReference>
<dbReference type="SMART" id="SM00079">
    <property type="entry name" value="PBPe"/>
    <property type="match status" value="1"/>
</dbReference>
<evidence type="ECO:0000256" key="4">
    <source>
        <dbReference type="ARBA" id="ARBA00023139"/>
    </source>
</evidence>
<dbReference type="GO" id="GO:0030288">
    <property type="term" value="C:outer membrane-bounded periplasmic space"/>
    <property type="evidence" value="ECO:0007669"/>
    <property type="project" value="TreeGrafter"/>
</dbReference>
<accession>A0A370G7I6</accession>
<dbReference type="Proteomes" id="UP000255326">
    <property type="component" value="Unassembled WGS sequence"/>
</dbReference>
<evidence type="ECO:0000256" key="6">
    <source>
        <dbReference type="RuleBase" id="RU003744"/>
    </source>
</evidence>
<dbReference type="PROSITE" id="PS01039">
    <property type="entry name" value="SBP_BACTERIAL_3"/>
    <property type="match status" value="1"/>
</dbReference>
<dbReference type="GO" id="GO:0005576">
    <property type="term" value="C:extracellular region"/>
    <property type="evidence" value="ECO:0007669"/>
    <property type="project" value="TreeGrafter"/>
</dbReference>
<evidence type="ECO:0000256" key="2">
    <source>
        <dbReference type="ARBA" id="ARBA00022448"/>
    </source>
</evidence>
<dbReference type="InterPro" id="IPR051455">
    <property type="entry name" value="Bact_solute-bind_prot3"/>
</dbReference>
<dbReference type="PANTHER" id="PTHR30085">
    <property type="entry name" value="AMINO ACID ABC TRANSPORTER PERMEASE"/>
    <property type="match status" value="1"/>
</dbReference>
<dbReference type="SUPFAM" id="SSF53850">
    <property type="entry name" value="Periplasmic binding protein-like II"/>
    <property type="match status" value="1"/>
</dbReference>
<comment type="similarity">
    <text evidence="1 6">Belongs to the bacterial solute-binding protein 3 family.</text>
</comment>
<dbReference type="InterPro" id="IPR001320">
    <property type="entry name" value="Iontro_rcpt_C"/>
</dbReference>
<keyword evidence="5" id="KW-0449">Lipoprotein</keyword>
<evidence type="ECO:0000259" key="8">
    <source>
        <dbReference type="SMART" id="SM00062"/>
    </source>
</evidence>
<reference evidence="10 11" key="1">
    <citation type="submission" date="2018-07" db="EMBL/GenBank/DDBJ databases">
        <title>Genomic Encyclopedia of Type Strains, Phase IV (KMG-IV): sequencing the most valuable type-strain genomes for metagenomic binning, comparative biology and taxonomic classification.</title>
        <authorList>
            <person name="Goeker M."/>
        </authorList>
    </citation>
    <scope>NUCLEOTIDE SEQUENCE [LARGE SCALE GENOMIC DNA]</scope>
    <source>
        <strain evidence="10 11">DSM 25281</strain>
    </source>
</reference>
<evidence type="ECO:0000256" key="1">
    <source>
        <dbReference type="ARBA" id="ARBA00010333"/>
    </source>
</evidence>
<evidence type="ECO:0000313" key="11">
    <source>
        <dbReference type="Proteomes" id="UP000255326"/>
    </source>
</evidence>
<evidence type="ECO:0000313" key="10">
    <source>
        <dbReference type="EMBL" id="RDI38484.1"/>
    </source>
</evidence>
<evidence type="ECO:0000259" key="9">
    <source>
        <dbReference type="SMART" id="SM00079"/>
    </source>
</evidence>
<comment type="caution">
    <text evidence="10">The sequence shown here is derived from an EMBL/GenBank/DDBJ whole genome shotgun (WGS) entry which is preliminary data.</text>
</comment>
<dbReference type="InterPro" id="IPR018313">
    <property type="entry name" value="SBP_3_CS"/>
</dbReference>
<proteinExistence type="inferred from homology"/>
<evidence type="ECO:0000256" key="7">
    <source>
        <dbReference type="SAM" id="SignalP"/>
    </source>
</evidence>
<evidence type="ECO:0000256" key="3">
    <source>
        <dbReference type="ARBA" id="ARBA00022729"/>
    </source>
</evidence>
<gene>
    <name evidence="10" type="ORF">DFR59_11725</name>
</gene>
<keyword evidence="4" id="KW-0564">Palmitate</keyword>
<feature type="chain" id="PRO_5016861066" evidence="7">
    <location>
        <begin position="21"/>
        <end position="285"/>
    </location>
</feature>
<dbReference type="AlphaFoldDB" id="A0A370G7I6"/>
<organism evidence="10 11">
    <name type="scientific">Falsibacillus pallidus</name>
    <dbReference type="NCBI Taxonomy" id="493781"/>
    <lineage>
        <taxon>Bacteria</taxon>
        <taxon>Bacillati</taxon>
        <taxon>Bacillota</taxon>
        <taxon>Bacilli</taxon>
        <taxon>Bacillales</taxon>
        <taxon>Bacillaceae</taxon>
        <taxon>Falsibacillus</taxon>
    </lineage>
</organism>
<feature type="domain" description="Solute-binding protein family 3/N-terminal" evidence="8">
    <location>
        <begin position="45"/>
        <end position="272"/>
    </location>
</feature>
<dbReference type="InterPro" id="IPR001638">
    <property type="entry name" value="Solute-binding_3/MltF_N"/>
</dbReference>
<name>A0A370G7I6_9BACI</name>
<dbReference type="GO" id="GO:0006865">
    <property type="term" value="P:amino acid transport"/>
    <property type="evidence" value="ECO:0007669"/>
    <property type="project" value="TreeGrafter"/>
</dbReference>